<protein>
    <recommendedName>
        <fullName evidence="5">Homeobox domain-containing protein</fullName>
    </recommendedName>
</protein>
<evidence type="ECO:0000313" key="7">
    <source>
        <dbReference type="Proteomes" id="UP000008281"/>
    </source>
</evidence>
<dbReference type="GO" id="GO:0005634">
    <property type="term" value="C:nucleus"/>
    <property type="evidence" value="ECO:0007669"/>
    <property type="project" value="UniProtKB-SubCell"/>
</dbReference>
<dbReference type="AlphaFoldDB" id="E3N9P5"/>
<dbReference type="GO" id="GO:0003677">
    <property type="term" value="F:DNA binding"/>
    <property type="evidence" value="ECO:0007669"/>
    <property type="project" value="UniProtKB-UniRule"/>
</dbReference>
<evidence type="ECO:0000256" key="1">
    <source>
        <dbReference type="ARBA" id="ARBA00004123"/>
    </source>
</evidence>
<proteinExistence type="predicted"/>
<dbReference type="EMBL" id="DS268567">
    <property type="protein sequence ID" value="EFO90399.1"/>
    <property type="molecule type" value="Genomic_DNA"/>
</dbReference>
<dbReference type="Pfam" id="PF00046">
    <property type="entry name" value="Homeodomain"/>
    <property type="match status" value="1"/>
</dbReference>
<evidence type="ECO:0000313" key="6">
    <source>
        <dbReference type="EMBL" id="EFO90399.1"/>
    </source>
</evidence>
<gene>
    <name evidence="6" type="ORF">CRE_01270</name>
</gene>
<name>E3N9P5_CAERE</name>
<dbReference type="HOGENOM" id="CLU_045033_0_0_1"/>
<dbReference type="Proteomes" id="UP000008281">
    <property type="component" value="Unassembled WGS sequence"/>
</dbReference>
<evidence type="ECO:0000256" key="4">
    <source>
        <dbReference type="SAM" id="Coils"/>
    </source>
</evidence>
<feature type="DNA-binding region" description="Homeobox" evidence="2">
    <location>
        <begin position="80"/>
        <end position="139"/>
    </location>
</feature>
<evidence type="ECO:0000259" key="5">
    <source>
        <dbReference type="PROSITE" id="PS50071"/>
    </source>
</evidence>
<keyword evidence="2 3" id="KW-0238">DNA-binding</keyword>
<dbReference type="InterPro" id="IPR001356">
    <property type="entry name" value="HD"/>
</dbReference>
<organism evidence="7">
    <name type="scientific">Caenorhabditis remanei</name>
    <name type="common">Caenorhabditis vulgaris</name>
    <dbReference type="NCBI Taxonomy" id="31234"/>
    <lineage>
        <taxon>Eukaryota</taxon>
        <taxon>Metazoa</taxon>
        <taxon>Ecdysozoa</taxon>
        <taxon>Nematoda</taxon>
        <taxon>Chromadorea</taxon>
        <taxon>Rhabditida</taxon>
        <taxon>Rhabditina</taxon>
        <taxon>Rhabditomorpha</taxon>
        <taxon>Rhabditoidea</taxon>
        <taxon>Rhabditidae</taxon>
        <taxon>Peloderinae</taxon>
        <taxon>Caenorhabditis</taxon>
    </lineage>
</organism>
<dbReference type="PROSITE" id="PS50071">
    <property type="entry name" value="HOMEOBOX_2"/>
    <property type="match status" value="1"/>
</dbReference>
<keyword evidence="2 3" id="KW-0371">Homeobox</keyword>
<feature type="coiled-coil region" evidence="4">
    <location>
        <begin position="58"/>
        <end position="88"/>
    </location>
</feature>
<dbReference type="SUPFAM" id="SSF46689">
    <property type="entry name" value="Homeodomain-like"/>
    <property type="match status" value="2"/>
</dbReference>
<dbReference type="RefSeq" id="XP_003094883.2">
    <property type="nucleotide sequence ID" value="XM_003094835.2"/>
</dbReference>
<sequence>MTITLHQHEILTKCYEMNPIPDDNQKEIIKKSIGFRYRSNEVDVWFAKCRAMGPGALWAEISLEKKKMEEQKRKKERKEEMAKKKKITHYQHKKLTKFYETNPIPDCDQRDVIAESVAMTNVAVDCWFFRCRMVGPEALWQEVGKEAELKEENEKKENEELKKIIAQQAAELTESKRLIADKNAEIQNLIKNSVKDQTAEIQKLESWITNLTISSHAQQSDPVRLLNVEKELARVSLQLNSFEEAKLKKENERLKEQKKELESLFN</sequence>
<reference evidence="6" key="1">
    <citation type="submission" date="2007-07" db="EMBL/GenBank/DDBJ databases">
        <title>PCAP assembly of the Caenorhabditis remanei genome.</title>
        <authorList>
            <consortium name="The Caenorhabditis remanei Sequencing Consortium"/>
            <person name="Wilson R.K."/>
        </authorList>
    </citation>
    <scope>NUCLEOTIDE SEQUENCE [LARGE SCALE GENOMIC DNA]</scope>
    <source>
        <strain evidence="6">PB4641</strain>
    </source>
</reference>
<keyword evidence="4" id="KW-0175">Coiled coil</keyword>
<dbReference type="InParanoid" id="E3N9P5"/>
<feature type="coiled-coil region" evidence="4">
    <location>
        <begin position="142"/>
        <end position="192"/>
    </location>
</feature>
<feature type="coiled-coil region" evidence="4">
    <location>
        <begin position="225"/>
        <end position="264"/>
    </location>
</feature>
<feature type="domain" description="Homeobox" evidence="5">
    <location>
        <begin position="78"/>
        <end position="138"/>
    </location>
</feature>
<keyword evidence="2 3" id="KW-0539">Nucleus</keyword>
<dbReference type="InterPro" id="IPR009057">
    <property type="entry name" value="Homeodomain-like_sf"/>
</dbReference>
<evidence type="ECO:0000256" key="2">
    <source>
        <dbReference type="PROSITE-ProRule" id="PRU00108"/>
    </source>
</evidence>
<keyword evidence="7" id="KW-1185">Reference proteome</keyword>
<dbReference type="GeneID" id="9806073"/>
<dbReference type="KEGG" id="crq:GCK72_015871"/>
<dbReference type="Gene3D" id="1.10.10.60">
    <property type="entry name" value="Homeodomain-like"/>
    <property type="match status" value="2"/>
</dbReference>
<evidence type="ECO:0000256" key="3">
    <source>
        <dbReference type="RuleBase" id="RU000682"/>
    </source>
</evidence>
<comment type="subcellular location">
    <subcellularLocation>
        <location evidence="1 2 3">Nucleus</location>
    </subcellularLocation>
</comment>
<accession>E3N9P5</accession>
<dbReference type="CTD" id="9806073"/>